<comment type="caution">
    <text evidence="3">The sequence shown here is derived from an EMBL/GenBank/DDBJ whole genome shotgun (WGS) entry which is preliminary data.</text>
</comment>
<evidence type="ECO:0000313" key="3">
    <source>
        <dbReference type="EMBL" id="TPE55400.1"/>
    </source>
</evidence>
<feature type="chain" id="PRO_5021438123" evidence="2">
    <location>
        <begin position="20"/>
        <end position="190"/>
    </location>
</feature>
<accession>A0A501X4D1</accession>
<dbReference type="PIRSF" id="PIRSF016919">
    <property type="entry name" value="HupE_UreJ"/>
    <property type="match status" value="1"/>
</dbReference>
<feature type="transmembrane region" description="Helical" evidence="1">
    <location>
        <begin position="143"/>
        <end position="164"/>
    </location>
</feature>
<organism evidence="3 4">
    <name type="scientific">Maribrevibacterium harenarium</name>
    <dbReference type="NCBI Taxonomy" id="2589817"/>
    <lineage>
        <taxon>Bacteria</taxon>
        <taxon>Pseudomonadati</taxon>
        <taxon>Pseudomonadota</taxon>
        <taxon>Gammaproteobacteria</taxon>
        <taxon>Oceanospirillales</taxon>
        <taxon>Oceanospirillaceae</taxon>
        <taxon>Maribrevibacterium</taxon>
    </lineage>
</organism>
<feature type="transmembrane region" description="Helical" evidence="1">
    <location>
        <begin position="35"/>
        <end position="54"/>
    </location>
</feature>
<keyword evidence="1" id="KW-0472">Membrane</keyword>
<proteinExistence type="predicted"/>
<feature type="transmembrane region" description="Helical" evidence="1">
    <location>
        <begin position="111"/>
        <end position="131"/>
    </location>
</feature>
<dbReference type="Proteomes" id="UP000315901">
    <property type="component" value="Unassembled WGS sequence"/>
</dbReference>
<feature type="transmembrane region" description="Helical" evidence="1">
    <location>
        <begin position="61"/>
        <end position="81"/>
    </location>
</feature>
<feature type="signal peptide" evidence="2">
    <location>
        <begin position="1"/>
        <end position="19"/>
    </location>
</feature>
<protein>
    <submittedName>
        <fullName evidence="3">HupE/UreJ family protein</fullName>
    </submittedName>
</protein>
<dbReference type="Pfam" id="PF04955">
    <property type="entry name" value="HupE_UreJ"/>
    <property type="match status" value="1"/>
</dbReference>
<evidence type="ECO:0000256" key="2">
    <source>
        <dbReference type="SAM" id="SignalP"/>
    </source>
</evidence>
<evidence type="ECO:0000256" key="1">
    <source>
        <dbReference type="SAM" id="Phobius"/>
    </source>
</evidence>
<keyword evidence="1" id="KW-1133">Transmembrane helix</keyword>
<name>A0A501X4D1_9GAMM</name>
<gene>
    <name evidence="3" type="ORF">FJM67_02130</name>
</gene>
<dbReference type="OrthoDB" id="9808192at2"/>
<feature type="transmembrane region" description="Helical" evidence="1">
    <location>
        <begin position="171"/>
        <end position="189"/>
    </location>
</feature>
<reference evidence="3 4" key="1">
    <citation type="submission" date="2019-06" db="EMBL/GenBank/DDBJ databases">
        <title>A novel bacterium of genus Marinomonas, isolated from coastal sand.</title>
        <authorList>
            <person name="Huang H."/>
            <person name="Mo K."/>
            <person name="Hu Y."/>
        </authorList>
    </citation>
    <scope>NUCLEOTIDE SEQUENCE [LARGE SCALE GENOMIC DNA]</scope>
    <source>
        <strain evidence="3 4">HB171799</strain>
    </source>
</reference>
<dbReference type="InterPro" id="IPR007038">
    <property type="entry name" value="HupE_UreJ"/>
</dbReference>
<keyword evidence="1" id="KW-0812">Transmembrane</keyword>
<sequence length="190" mass="19092">MMKAIMTASVAMAASATMAHTGHEHTASFMTGFSHPLGGLDHLLAMVAVGLWAASLGGRALWVVPAAFVGTMLLGGALGMTGIAVPYIEQGISLSVIIFGALVLAAKRLPLLACMTIAGGFALFHGAAHGLEMPSDASGAKYAVGFALATALLHSAGVVVGQWMARLQSPLVARITGAIIALSGMALAIA</sequence>
<evidence type="ECO:0000313" key="4">
    <source>
        <dbReference type="Proteomes" id="UP000315901"/>
    </source>
</evidence>
<keyword evidence="2" id="KW-0732">Signal</keyword>
<feature type="transmembrane region" description="Helical" evidence="1">
    <location>
        <begin position="87"/>
        <end position="104"/>
    </location>
</feature>
<dbReference type="EMBL" id="VFRR01000002">
    <property type="protein sequence ID" value="TPE55400.1"/>
    <property type="molecule type" value="Genomic_DNA"/>
</dbReference>
<dbReference type="AlphaFoldDB" id="A0A501X4D1"/>
<keyword evidence="4" id="KW-1185">Reference proteome</keyword>